<comment type="similarity">
    <text evidence="2">Belongs to the plant DMP1 protein family.</text>
</comment>
<comment type="subcellular location">
    <subcellularLocation>
        <location evidence="1">Membrane</location>
        <topology evidence="1">Multi-pass membrane protein</topology>
    </subcellularLocation>
</comment>
<dbReference type="GO" id="GO:0005737">
    <property type="term" value="C:cytoplasm"/>
    <property type="evidence" value="ECO:0007669"/>
    <property type="project" value="UniProtKB-ARBA"/>
</dbReference>
<evidence type="ECO:0000256" key="6">
    <source>
        <dbReference type="SAM" id="MobiDB-lite"/>
    </source>
</evidence>
<sequence length="206" mass="22512">MAAAALPAALGDVIKILPTGSVFLFHFFSPILSNHGQCHSYNKHLTAFLLGCCGLSCFFSTFTDSCVDVHDENKIYYGFVKPKGGLWTLPGTERPPAPEQLKRVPDKIGFADFVHAILAVIVFGAVVLLDTNTVKCFYPPETESTQKTMLSVVPAVVGFVCSMLIPLYPCTRRGIGYRSTKKSKSNSEIPLTGERKDRKGKAHTKV</sequence>
<dbReference type="Pfam" id="PF05078">
    <property type="entry name" value="DUF679"/>
    <property type="match status" value="1"/>
</dbReference>
<evidence type="ECO:0000256" key="4">
    <source>
        <dbReference type="ARBA" id="ARBA00022989"/>
    </source>
</evidence>
<keyword evidence="5 7" id="KW-0472">Membrane</keyword>
<feature type="transmembrane region" description="Helical" evidence="7">
    <location>
        <begin position="149"/>
        <end position="168"/>
    </location>
</feature>
<evidence type="ECO:0000256" key="5">
    <source>
        <dbReference type="ARBA" id="ARBA00023136"/>
    </source>
</evidence>
<dbReference type="InterPro" id="IPR007770">
    <property type="entry name" value="DMP"/>
</dbReference>
<dbReference type="AlphaFoldDB" id="A0A5N6REY8"/>
<accession>A0A5N6REY8</accession>
<dbReference type="PANTHER" id="PTHR31621">
    <property type="entry name" value="PROTEIN DMP3"/>
    <property type="match status" value="1"/>
</dbReference>
<evidence type="ECO:0000313" key="9">
    <source>
        <dbReference type="Proteomes" id="UP000327013"/>
    </source>
</evidence>
<feature type="region of interest" description="Disordered" evidence="6">
    <location>
        <begin position="178"/>
        <end position="206"/>
    </location>
</feature>
<dbReference type="PANTHER" id="PTHR31621:SF66">
    <property type="entry name" value="PROTEIN DMP2"/>
    <property type="match status" value="1"/>
</dbReference>
<keyword evidence="9" id="KW-1185">Reference proteome</keyword>
<organism evidence="8 9">
    <name type="scientific">Carpinus fangiana</name>
    <dbReference type="NCBI Taxonomy" id="176857"/>
    <lineage>
        <taxon>Eukaryota</taxon>
        <taxon>Viridiplantae</taxon>
        <taxon>Streptophyta</taxon>
        <taxon>Embryophyta</taxon>
        <taxon>Tracheophyta</taxon>
        <taxon>Spermatophyta</taxon>
        <taxon>Magnoliopsida</taxon>
        <taxon>eudicotyledons</taxon>
        <taxon>Gunneridae</taxon>
        <taxon>Pentapetalae</taxon>
        <taxon>rosids</taxon>
        <taxon>fabids</taxon>
        <taxon>Fagales</taxon>
        <taxon>Betulaceae</taxon>
        <taxon>Carpinus</taxon>
    </lineage>
</organism>
<reference evidence="8 9" key="1">
    <citation type="submission" date="2019-06" db="EMBL/GenBank/DDBJ databases">
        <title>A chromosomal-level reference genome of Carpinus fangiana (Coryloideae, Betulaceae).</title>
        <authorList>
            <person name="Yang X."/>
            <person name="Wang Z."/>
            <person name="Zhang L."/>
            <person name="Hao G."/>
            <person name="Liu J."/>
            <person name="Yang Y."/>
        </authorList>
    </citation>
    <scope>NUCLEOTIDE SEQUENCE [LARGE SCALE GENOMIC DNA]</scope>
    <source>
        <strain evidence="8">Cfa_2016G</strain>
        <tissue evidence="8">Leaf</tissue>
    </source>
</reference>
<gene>
    <name evidence="8" type="ORF">FH972_015535</name>
</gene>
<dbReference type="Proteomes" id="UP000327013">
    <property type="component" value="Chromosome 6"/>
</dbReference>
<dbReference type="GO" id="GO:0010256">
    <property type="term" value="P:endomembrane system organization"/>
    <property type="evidence" value="ECO:0007669"/>
    <property type="project" value="TreeGrafter"/>
</dbReference>
<evidence type="ECO:0000313" key="8">
    <source>
        <dbReference type="EMBL" id="KAE8076916.1"/>
    </source>
</evidence>
<dbReference type="EMBL" id="CM017326">
    <property type="protein sequence ID" value="KAE8076916.1"/>
    <property type="molecule type" value="Genomic_DNA"/>
</dbReference>
<evidence type="ECO:0000256" key="7">
    <source>
        <dbReference type="SAM" id="Phobius"/>
    </source>
</evidence>
<dbReference type="OrthoDB" id="1774335at2759"/>
<evidence type="ECO:0000256" key="1">
    <source>
        <dbReference type="ARBA" id="ARBA00004141"/>
    </source>
</evidence>
<dbReference type="GO" id="GO:0016020">
    <property type="term" value="C:membrane"/>
    <property type="evidence" value="ECO:0007669"/>
    <property type="project" value="UniProtKB-SubCell"/>
</dbReference>
<protein>
    <recommendedName>
        <fullName evidence="10">DUF679 domain-containing protein</fullName>
    </recommendedName>
</protein>
<proteinExistence type="inferred from homology"/>
<keyword evidence="4 7" id="KW-1133">Transmembrane helix</keyword>
<evidence type="ECO:0000256" key="2">
    <source>
        <dbReference type="ARBA" id="ARBA00008707"/>
    </source>
</evidence>
<feature type="transmembrane region" description="Helical" evidence="7">
    <location>
        <begin position="110"/>
        <end position="129"/>
    </location>
</feature>
<name>A0A5N6REY8_9ROSI</name>
<evidence type="ECO:0000256" key="3">
    <source>
        <dbReference type="ARBA" id="ARBA00022692"/>
    </source>
</evidence>
<evidence type="ECO:0008006" key="10">
    <source>
        <dbReference type="Google" id="ProtNLM"/>
    </source>
</evidence>
<keyword evidence="3 7" id="KW-0812">Transmembrane</keyword>